<name>A0ABP0CG13_9PEZI</name>
<sequence>MQFRNILLFAITAAAAAISANSAGEGLAIRGEDDVHVGCTGDGNHCSISTASGGHVVCS</sequence>
<organism evidence="2 3">
    <name type="scientific">Sporothrix curviconia</name>
    <dbReference type="NCBI Taxonomy" id="1260050"/>
    <lineage>
        <taxon>Eukaryota</taxon>
        <taxon>Fungi</taxon>
        <taxon>Dikarya</taxon>
        <taxon>Ascomycota</taxon>
        <taxon>Pezizomycotina</taxon>
        <taxon>Sordariomycetes</taxon>
        <taxon>Sordariomycetidae</taxon>
        <taxon>Ophiostomatales</taxon>
        <taxon>Ophiostomataceae</taxon>
        <taxon>Sporothrix</taxon>
    </lineage>
</organism>
<accession>A0ABP0CG13</accession>
<evidence type="ECO:0000313" key="2">
    <source>
        <dbReference type="EMBL" id="CAK7230046.1"/>
    </source>
</evidence>
<evidence type="ECO:0000256" key="1">
    <source>
        <dbReference type="SAM" id="SignalP"/>
    </source>
</evidence>
<comment type="caution">
    <text evidence="2">The sequence shown here is derived from an EMBL/GenBank/DDBJ whole genome shotgun (WGS) entry which is preliminary data.</text>
</comment>
<reference evidence="2 3" key="1">
    <citation type="submission" date="2024-01" db="EMBL/GenBank/DDBJ databases">
        <authorList>
            <person name="Allen C."/>
            <person name="Tagirdzhanova G."/>
        </authorList>
    </citation>
    <scope>NUCLEOTIDE SEQUENCE [LARGE SCALE GENOMIC DNA]</scope>
</reference>
<evidence type="ECO:0000313" key="3">
    <source>
        <dbReference type="Proteomes" id="UP001642405"/>
    </source>
</evidence>
<protein>
    <submittedName>
        <fullName evidence="2">Uncharacterized protein</fullName>
    </submittedName>
</protein>
<feature type="chain" id="PRO_5045826091" evidence="1">
    <location>
        <begin position="18"/>
        <end position="59"/>
    </location>
</feature>
<gene>
    <name evidence="2" type="ORF">SCUCBS95973_007441</name>
</gene>
<feature type="signal peptide" evidence="1">
    <location>
        <begin position="1"/>
        <end position="17"/>
    </location>
</feature>
<keyword evidence="1" id="KW-0732">Signal</keyword>
<keyword evidence="3" id="KW-1185">Reference proteome</keyword>
<dbReference type="Proteomes" id="UP001642405">
    <property type="component" value="Unassembled WGS sequence"/>
</dbReference>
<proteinExistence type="predicted"/>
<dbReference type="EMBL" id="CAWUHB010000051">
    <property type="protein sequence ID" value="CAK7230046.1"/>
    <property type="molecule type" value="Genomic_DNA"/>
</dbReference>